<dbReference type="Proteomes" id="UP000035009">
    <property type="component" value="Unassembled WGS sequence"/>
</dbReference>
<evidence type="ECO:0000313" key="2">
    <source>
        <dbReference type="Proteomes" id="UP000035009"/>
    </source>
</evidence>
<dbReference type="AlphaFoldDB" id="M3VE22"/>
<name>M3VE22_GORML</name>
<keyword evidence="2" id="KW-1185">Reference proteome</keyword>
<dbReference type="EMBL" id="BAOP01000005">
    <property type="protein sequence ID" value="GAC78934.1"/>
    <property type="molecule type" value="Genomic_DNA"/>
</dbReference>
<evidence type="ECO:0000313" key="1">
    <source>
        <dbReference type="EMBL" id="GAC78934.1"/>
    </source>
</evidence>
<dbReference type="RefSeq" id="WP_008377126.1">
    <property type="nucleotide sequence ID" value="NZ_BAOP01000005.1"/>
</dbReference>
<dbReference type="OrthoDB" id="4376854at2"/>
<gene>
    <name evidence="1" type="ORF">GM1_005_01170</name>
</gene>
<accession>M3VE22</accession>
<sequence length="220" mass="22670">MTVDDAVARALTRRNAPLSVAVGGHGRTGRSTLAAAIRARFRLPTVVADDEGPPPDVDLTIRVIGAQPRRCDVAAVASGGAMIVVAGKADLRGDPRALADIAAQTLGVPVLPVSGLLASVTVVPGDMALLRSDPVDPDVLRRFGVEGVARARELGVVPAEVLTARLREVSGIDAVAAAIRSMSTDIAAGRDRRMRAELRLAAARAVDRELVESALAGVAS</sequence>
<organism evidence="1 2">
    <name type="scientific">Gordonia malaquae NBRC 108250</name>
    <dbReference type="NCBI Taxonomy" id="1223542"/>
    <lineage>
        <taxon>Bacteria</taxon>
        <taxon>Bacillati</taxon>
        <taxon>Actinomycetota</taxon>
        <taxon>Actinomycetes</taxon>
        <taxon>Mycobacteriales</taxon>
        <taxon>Gordoniaceae</taxon>
        <taxon>Gordonia</taxon>
    </lineage>
</organism>
<protein>
    <submittedName>
        <fullName evidence="1">Uncharacterized protein</fullName>
    </submittedName>
</protein>
<dbReference type="STRING" id="410332.SAMN04488550_0444"/>
<proteinExistence type="predicted"/>
<comment type="caution">
    <text evidence="1">The sequence shown here is derived from an EMBL/GenBank/DDBJ whole genome shotgun (WGS) entry which is preliminary data.</text>
</comment>
<reference evidence="1 2" key="1">
    <citation type="submission" date="2013-02" db="EMBL/GenBank/DDBJ databases">
        <title>Whole genome shotgun sequence of Gordonia malaquae NBRC 108250.</title>
        <authorList>
            <person name="Yoshida I."/>
            <person name="Hosoyama A."/>
            <person name="Tsuchikane K."/>
            <person name="Ando Y."/>
            <person name="Baba S."/>
            <person name="Ohji S."/>
            <person name="Hamada M."/>
            <person name="Tamura T."/>
            <person name="Yamazoe A."/>
            <person name="Yamazaki S."/>
            <person name="Fujita N."/>
        </authorList>
    </citation>
    <scope>NUCLEOTIDE SEQUENCE [LARGE SCALE GENOMIC DNA]</scope>
    <source>
        <strain evidence="1 2">NBRC 108250</strain>
    </source>
</reference>